<proteinExistence type="predicted"/>
<dbReference type="Proteomes" id="UP001375743">
    <property type="component" value="Unassembled WGS sequence"/>
</dbReference>
<keyword evidence="3" id="KW-0560">Oxidoreductase</keyword>
<dbReference type="PANTHER" id="PTHR38011">
    <property type="entry name" value="DIHYDROFOLATE REDUCTASE FAMILY PROTEIN (AFU_ORTHOLOGUE AFUA_8G06820)"/>
    <property type="match status" value="1"/>
</dbReference>
<name>A0ABU8XVF7_9PROT</name>
<dbReference type="InterPro" id="IPR050765">
    <property type="entry name" value="Riboflavin_Biosynth_HTPR"/>
</dbReference>
<protein>
    <submittedName>
        <fullName evidence="5">RibD family protein</fullName>
    </submittedName>
</protein>
<evidence type="ECO:0000313" key="6">
    <source>
        <dbReference type="Proteomes" id="UP001375743"/>
    </source>
</evidence>
<accession>A0ABU8XVF7</accession>
<reference evidence="5 6" key="1">
    <citation type="submission" date="2024-01" db="EMBL/GenBank/DDBJ databases">
        <title>Multi-omics insights into the function and evolution of sodium benzoate biodegradation pathways in Benzoatithermus flavus gen. nov., sp. nov. from hot spring.</title>
        <authorList>
            <person name="Hu C.-J."/>
            <person name="Li W.-J."/>
        </authorList>
    </citation>
    <scope>NUCLEOTIDE SEQUENCE [LARGE SCALE GENOMIC DNA]</scope>
    <source>
        <strain evidence="5 6">SYSU G07066</strain>
    </source>
</reference>
<keyword evidence="6" id="KW-1185">Reference proteome</keyword>
<keyword evidence="2" id="KW-0521">NADP</keyword>
<evidence type="ECO:0000259" key="4">
    <source>
        <dbReference type="Pfam" id="PF01872"/>
    </source>
</evidence>
<comment type="pathway">
    <text evidence="1">Cofactor biosynthesis; riboflavin biosynthesis.</text>
</comment>
<organism evidence="5 6">
    <name type="scientific">Benzoatithermus flavus</name>
    <dbReference type="NCBI Taxonomy" id="3108223"/>
    <lineage>
        <taxon>Bacteria</taxon>
        <taxon>Pseudomonadati</taxon>
        <taxon>Pseudomonadota</taxon>
        <taxon>Alphaproteobacteria</taxon>
        <taxon>Geminicoccales</taxon>
        <taxon>Geminicoccaceae</taxon>
        <taxon>Benzoatithermus</taxon>
    </lineage>
</organism>
<dbReference type="PANTHER" id="PTHR38011:SF7">
    <property type="entry name" value="2,5-DIAMINO-6-RIBOSYLAMINO-4(3H)-PYRIMIDINONE 5'-PHOSPHATE REDUCTASE"/>
    <property type="match status" value="1"/>
</dbReference>
<dbReference type="InterPro" id="IPR002734">
    <property type="entry name" value="RibDG_C"/>
</dbReference>
<comment type="caution">
    <text evidence="5">The sequence shown here is derived from an EMBL/GenBank/DDBJ whole genome shotgun (WGS) entry which is preliminary data.</text>
</comment>
<dbReference type="SUPFAM" id="SSF53597">
    <property type="entry name" value="Dihydrofolate reductase-like"/>
    <property type="match status" value="1"/>
</dbReference>
<dbReference type="Pfam" id="PF01872">
    <property type="entry name" value="RibD_C"/>
    <property type="match status" value="1"/>
</dbReference>
<dbReference type="InterPro" id="IPR024072">
    <property type="entry name" value="DHFR-like_dom_sf"/>
</dbReference>
<evidence type="ECO:0000256" key="3">
    <source>
        <dbReference type="ARBA" id="ARBA00023002"/>
    </source>
</evidence>
<evidence type="ECO:0000256" key="1">
    <source>
        <dbReference type="ARBA" id="ARBA00005104"/>
    </source>
</evidence>
<dbReference type="RefSeq" id="WP_418160256.1">
    <property type="nucleotide sequence ID" value="NZ_JBBLZC010000014.1"/>
</dbReference>
<evidence type="ECO:0000256" key="2">
    <source>
        <dbReference type="ARBA" id="ARBA00022857"/>
    </source>
</evidence>
<gene>
    <name evidence="5" type="ORF">U1T56_14720</name>
</gene>
<feature type="domain" description="Bacterial bifunctional deaminase-reductase C-terminal" evidence="4">
    <location>
        <begin position="100"/>
        <end position="270"/>
    </location>
</feature>
<dbReference type="Gene3D" id="3.40.430.10">
    <property type="entry name" value="Dihydrofolate Reductase, subunit A"/>
    <property type="match status" value="1"/>
</dbReference>
<dbReference type="EMBL" id="JBBLZC010000014">
    <property type="protein sequence ID" value="MEK0084408.1"/>
    <property type="molecule type" value="Genomic_DNA"/>
</dbReference>
<sequence>MAEANGRIGVTEAWQLVLAVRRRIDAGPDSGPAAELGFGRVDGRWTPQDPRCADLVVDTAGAVPRQGRHRLTAAARELLELHLPLALCPARRGFAGALLGQTLDGFIATREGHSRYINGRASLVHLHRLRALSDAVVIGVGTAIADGPRLTTRHVPGPDPVRVVIDPHGRLPAESGLLRDGAAPTLVIRAGSGRPLEERLSDQATVLHLPSRDGRIEPAAIVTALAGRGLGRLLVEGGGFTVSRFLEAGLLDRLQLAISPVILGAGRPALPVTPAERLDQALRPSGRRFLMGEDVLFDLCLRSREAGQHRPRSC</sequence>
<evidence type="ECO:0000313" key="5">
    <source>
        <dbReference type="EMBL" id="MEK0084408.1"/>
    </source>
</evidence>